<accession>A0A0H4PH02</accession>
<dbReference type="PANTHER" id="PTHR47396:SF1">
    <property type="entry name" value="ATP-DEPENDENT HELICASE IRC3-RELATED"/>
    <property type="match status" value="1"/>
</dbReference>
<evidence type="ECO:0000313" key="2">
    <source>
        <dbReference type="EMBL" id="AKP52335.1"/>
    </source>
</evidence>
<organism evidence="2 3">
    <name type="scientific">Cyclobacterium amurskyense</name>
    <dbReference type="NCBI Taxonomy" id="320787"/>
    <lineage>
        <taxon>Bacteria</taxon>
        <taxon>Pseudomonadati</taxon>
        <taxon>Bacteroidota</taxon>
        <taxon>Cytophagia</taxon>
        <taxon>Cytophagales</taxon>
        <taxon>Cyclobacteriaceae</taxon>
        <taxon>Cyclobacterium</taxon>
    </lineage>
</organism>
<evidence type="ECO:0000313" key="3">
    <source>
        <dbReference type="Proteomes" id="UP000036520"/>
    </source>
</evidence>
<dbReference type="Gene3D" id="3.40.50.300">
    <property type="entry name" value="P-loop containing nucleotide triphosphate hydrolases"/>
    <property type="match status" value="2"/>
</dbReference>
<feature type="domain" description="Helicase ATP-binding" evidence="1">
    <location>
        <begin position="54"/>
        <end position="317"/>
    </location>
</feature>
<keyword evidence="3" id="KW-1185">Reference proteome</keyword>
<dbReference type="Pfam" id="PF04851">
    <property type="entry name" value="ResIII"/>
    <property type="match status" value="1"/>
</dbReference>
<dbReference type="AlphaFoldDB" id="A0A0H4PH02"/>
<dbReference type="OrthoDB" id="9759819at2"/>
<dbReference type="InterPro" id="IPR027417">
    <property type="entry name" value="P-loop_NTPase"/>
</dbReference>
<dbReference type="GO" id="GO:0005524">
    <property type="term" value="F:ATP binding"/>
    <property type="evidence" value="ECO:0007669"/>
    <property type="project" value="InterPro"/>
</dbReference>
<dbReference type="InterPro" id="IPR050742">
    <property type="entry name" value="Helicase_Restrict-Modif_Enz"/>
</dbReference>
<evidence type="ECO:0000259" key="1">
    <source>
        <dbReference type="SMART" id="SM00487"/>
    </source>
</evidence>
<dbReference type="InterPro" id="IPR006935">
    <property type="entry name" value="Helicase/UvrB_N"/>
</dbReference>
<dbReference type="GO" id="GO:0016787">
    <property type="term" value="F:hydrolase activity"/>
    <property type="evidence" value="ECO:0007669"/>
    <property type="project" value="InterPro"/>
</dbReference>
<protein>
    <recommendedName>
        <fullName evidence="1">Helicase ATP-binding domain-containing protein</fullName>
    </recommendedName>
</protein>
<dbReference type="Proteomes" id="UP000036520">
    <property type="component" value="Chromosome"/>
</dbReference>
<reference evidence="2 3" key="1">
    <citation type="submission" date="2015-07" db="EMBL/GenBank/DDBJ databases">
        <authorList>
            <person name="Kim K.M."/>
        </authorList>
    </citation>
    <scope>NUCLEOTIDE SEQUENCE [LARGE SCALE GENOMIC DNA]</scope>
    <source>
        <strain evidence="2 3">KCTC 12363</strain>
    </source>
</reference>
<dbReference type="PATRIC" id="fig|320787.5.peg.3203"/>
<dbReference type="GO" id="GO:0005829">
    <property type="term" value="C:cytosol"/>
    <property type="evidence" value="ECO:0007669"/>
    <property type="project" value="TreeGrafter"/>
</dbReference>
<dbReference type="InterPro" id="IPR014001">
    <property type="entry name" value="Helicase_ATP-bd"/>
</dbReference>
<dbReference type="PANTHER" id="PTHR47396">
    <property type="entry name" value="TYPE I RESTRICTION ENZYME ECOKI R PROTEIN"/>
    <property type="match status" value="1"/>
</dbReference>
<dbReference type="STRING" id="320787.CA2015_2929"/>
<dbReference type="KEGG" id="camu:CA2015_2929"/>
<dbReference type="EMBL" id="CP012040">
    <property type="protein sequence ID" value="AKP52335.1"/>
    <property type="molecule type" value="Genomic_DNA"/>
</dbReference>
<proteinExistence type="predicted"/>
<dbReference type="GO" id="GO:0003677">
    <property type="term" value="F:DNA binding"/>
    <property type="evidence" value="ECO:0007669"/>
    <property type="project" value="InterPro"/>
</dbReference>
<dbReference type="SMART" id="SM00487">
    <property type="entry name" value="DEXDc"/>
    <property type="match status" value="1"/>
</dbReference>
<dbReference type="SUPFAM" id="SSF52540">
    <property type="entry name" value="P-loop containing nucleoside triphosphate hydrolases"/>
    <property type="match status" value="2"/>
</dbReference>
<dbReference type="REBASE" id="116472">
    <property type="entry name" value="Cam12363ORF2930P"/>
</dbReference>
<gene>
    <name evidence="2" type="ORF">CA2015_2929</name>
</gene>
<sequence>MAKKVEKPYYQQFQRVLNSKLEDVKSQIEPSDTVLFDSLSPDASFLKSLESGVTKFPLRYYQKEAIYTLHHIYKQSIDVCRSPEDVQKNLLRQKNYDHIKPLLEKVNSETGRKAPFIGFEMATGSGKTMLMGASVYYLFKMHNIKNFLIVTPSSTEIYKKTIRNFTKGSKDTVWNDDIPFKFNLINGDNFKDTKDLYHSDTDANIFIFNIDKFGTNATQTKKNWEGSIWKDKEGNTISLLDFLANEDLIIITDEAHHAQSRKAKSVINEFQPLAVVEFTATAVETETNKNKKNQTIVYKYDIKRFLEDKYGKRVKVLALPGEESKPKGRANELSDIEKYKLQTFFLVHLLKKKAITQDIKCRDLKCIGFVKVKNEITFAEKVEKYIKEELSNDTGSLEVIIEKAKKEDTETTNLILEMYESDFGSDLSKLQEAISECASNSILLHSQSDKLVKKSFDDIQKNKVEIVIFIDMLNEGIDMPNIYSMVVINDKATDFKTSVKQIVGRGVRLNKEQREHDEVDDNDLLTHSEKLHIICDKGASFEEVVLQIQHEFGLNDKTFSMERGEEHTIDNPVKKERLKGIQIPRIKIDFKRKQGVSIKDVIENYDKIIEDYTTANCFNRSIAEEPASFIKYTPESFFTEVDLFTDEKTFHKMGEEQNWNYDELEITDKDIKEIYGRVLSKLKPIPDVPKTYKIFQEYGKLLNESGLHFYNLDDIDYKLAVQRFKDSFVYFYIHYVENEYFELDLDTLDSESNSWLLQNEFKSTKIKVRKKDIENTLRSSTDEKELIARIKDGYYFYGYENSAYDYDKFDSLPEKQLADYINHLIEINPKGEPFWVRNERNIFFEYGTHKYYPDFIFFYNKIIYVIEIKGEAFSNVKKNRLLLELNNVPGMGKVENYKGVVVFQVQMSKLKDLTKSFDDFVHEAEAYFEQVQSKSSLIPDSEVDETLKFKTFIPAYDASRAYKKFIQKKDSNPNGWIEVKKKDYPETVFATMIKDEDLGAELKNKWILFNADTSNSIENFIAKEILCYHPLIKDEFYSKKTTIKVLDLQKIKLKVGLFDQTINTIHLLDVHGNIKIEISNDLKKLEVIGIKYL</sequence>
<name>A0A0H4PH02_9BACT</name>
<dbReference type="RefSeq" id="WP_048642566.1">
    <property type="nucleotide sequence ID" value="NZ_CP012040.1"/>
</dbReference>